<evidence type="ECO:0000313" key="3">
    <source>
        <dbReference type="Proteomes" id="UP000708208"/>
    </source>
</evidence>
<gene>
    <name evidence="2" type="ORF">AFUS01_LOCUS13424</name>
</gene>
<reference evidence="2" key="1">
    <citation type="submission" date="2021-06" db="EMBL/GenBank/DDBJ databases">
        <authorList>
            <person name="Hodson N. C."/>
            <person name="Mongue J. A."/>
            <person name="Jaron S. K."/>
        </authorList>
    </citation>
    <scope>NUCLEOTIDE SEQUENCE</scope>
</reference>
<evidence type="ECO:0000313" key="2">
    <source>
        <dbReference type="EMBL" id="CAG7724395.1"/>
    </source>
</evidence>
<comment type="caution">
    <text evidence="2">The sequence shown here is derived from an EMBL/GenBank/DDBJ whole genome shotgun (WGS) entry which is preliminary data.</text>
</comment>
<dbReference type="EMBL" id="CAJVCH010109332">
    <property type="protein sequence ID" value="CAG7724395.1"/>
    <property type="molecule type" value="Genomic_DNA"/>
</dbReference>
<feature type="region of interest" description="Disordered" evidence="1">
    <location>
        <begin position="155"/>
        <end position="182"/>
    </location>
</feature>
<dbReference type="AlphaFoldDB" id="A0A8J2JYN7"/>
<evidence type="ECO:0000256" key="1">
    <source>
        <dbReference type="SAM" id="MobiDB-lite"/>
    </source>
</evidence>
<dbReference type="Proteomes" id="UP000708208">
    <property type="component" value="Unassembled WGS sequence"/>
</dbReference>
<feature type="non-terminal residue" evidence="2">
    <location>
        <position position="239"/>
    </location>
</feature>
<protein>
    <submittedName>
        <fullName evidence="2">Uncharacterized protein</fullName>
    </submittedName>
</protein>
<name>A0A8J2JYN7_9HEXA</name>
<feature type="compositionally biased region" description="Polar residues" evidence="1">
    <location>
        <begin position="155"/>
        <end position="176"/>
    </location>
</feature>
<accession>A0A8J2JYN7</accession>
<proteinExistence type="predicted"/>
<organism evidence="2 3">
    <name type="scientific">Allacma fusca</name>
    <dbReference type="NCBI Taxonomy" id="39272"/>
    <lineage>
        <taxon>Eukaryota</taxon>
        <taxon>Metazoa</taxon>
        <taxon>Ecdysozoa</taxon>
        <taxon>Arthropoda</taxon>
        <taxon>Hexapoda</taxon>
        <taxon>Collembola</taxon>
        <taxon>Symphypleona</taxon>
        <taxon>Sminthuridae</taxon>
        <taxon>Allacma</taxon>
    </lineage>
</organism>
<feature type="compositionally biased region" description="Basic and acidic residues" evidence="1">
    <location>
        <begin position="1"/>
        <end position="22"/>
    </location>
</feature>
<feature type="region of interest" description="Disordered" evidence="1">
    <location>
        <begin position="1"/>
        <end position="30"/>
    </location>
</feature>
<sequence>PKSPREEGTTESKDIEEVKDLNAPDEPGLGEAEKEEMNKALLTALHLQKHGPNNTCIQIAANNVTMHGDNVGVIDIPESSDALNAYIVAKNVVVKEGTSVGLVLTDGNPNGCGKSIHTVANSYTNKPGSTVIGAVGTKETVNFTLDIADRIRNSSVNSQGPQIQSINFSPRSSNPHSKAPVKKHCNNVRTLRDCEDNPEGKTLRGNTVTEGCSSHAITEQVRVKRLNSPQYIQNLARNN</sequence>
<keyword evidence="3" id="KW-1185">Reference proteome</keyword>